<reference evidence="1" key="1">
    <citation type="submission" date="2021-01" db="EMBL/GenBank/DDBJ databases">
        <authorList>
            <consortium name="Genoscope - CEA"/>
            <person name="William W."/>
        </authorList>
    </citation>
    <scope>NUCLEOTIDE SEQUENCE</scope>
</reference>
<evidence type="ECO:0000313" key="1">
    <source>
        <dbReference type="EMBL" id="CAF2054160.1"/>
    </source>
</evidence>
<dbReference type="Gene3D" id="3.40.20.10">
    <property type="entry name" value="Severin"/>
    <property type="match status" value="1"/>
</dbReference>
<organism evidence="1">
    <name type="scientific">Brassica napus</name>
    <name type="common">Rape</name>
    <dbReference type="NCBI Taxonomy" id="3708"/>
    <lineage>
        <taxon>Eukaryota</taxon>
        <taxon>Viridiplantae</taxon>
        <taxon>Streptophyta</taxon>
        <taxon>Embryophyta</taxon>
        <taxon>Tracheophyta</taxon>
        <taxon>Spermatophyta</taxon>
        <taxon>Magnoliopsida</taxon>
        <taxon>eudicotyledons</taxon>
        <taxon>Gunneridae</taxon>
        <taxon>Pentapetalae</taxon>
        <taxon>rosids</taxon>
        <taxon>malvids</taxon>
        <taxon>Brassicales</taxon>
        <taxon>Brassicaceae</taxon>
        <taxon>Brassiceae</taxon>
        <taxon>Brassica</taxon>
    </lineage>
</organism>
<sequence>DISNSLDLPISKLNSPRLKLISSHLVSSFFSQASSLKLSKASSLTLQIQFLKHLETPKLLGITTPDKVRSKMIYASSNDRFKRELDGIQVDNPRHFSCCSFLGGE</sequence>
<dbReference type="InterPro" id="IPR029006">
    <property type="entry name" value="ADF-H/Gelsolin-like_dom_sf"/>
</dbReference>
<dbReference type="AlphaFoldDB" id="A0A816Q1B5"/>
<feature type="non-terminal residue" evidence="1">
    <location>
        <position position="1"/>
    </location>
</feature>
<dbReference type="Proteomes" id="UP001295469">
    <property type="component" value="Chromosome C06"/>
</dbReference>
<dbReference type="EMBL" id="HG994370">
    <property type="protein sequence ID" value="CAF2054160.1"/>
    <property type="molecule type" value="Genomic_DNA"/>
</dbReference>
<dbReference type="SUPFAM" id="SSF55753">
    <property type="entry name" value="Actin depolymerizing proteins"/>
    <property type="match status" value="1"/>
</dbReference>
<protein>
    <submittedName>
        <fullName evidence="1">(rape) hypothetical protein</fullName>
    </submittedName>
</protein>
<accession>A0A816Q1B5</accession>
<gene>
    <name evidence="1" type="ORF">DARMORV10_C06P02540.1</name>
</gene>
<proteinExistence type="predicted"/>
<name>A0A816Q1B5_BRANA</name>